<proteinExistence type="predicted"/>
<keyword evidence="2" id="KW-0238">DNA-binding</keyword>
<dbReference type="InterPro" id="IPR000281">
    <property type="entry name" value="HTH_RpiR"/>
</dbReference>
<dbReference type="InterPro" id="IPR009057">
    <property type="entry name" value="Homeodomain-like_sf"/>
</dbReference>
<dbReference type="GO" id="GO:0003677">
    <property type="term" value="F:DNA binding"/>
    <property type="evidence" value="ECO:0007669"/>
    <property type="project" value="UniProtKB-KW"/>
</dbReference>
<dbReference type="Pfam" id="PF01418">
    <property type="entry name" value="HTH_6"/>
    <property type="match status" value="1"/>
</dbReference>
<dbReference type="InterPro" id="IPR046348">
    <property type="entry name" value="SIS_dom_sf"/>
</dbReference>
<keyword evidence="3" id="KW-1185">Reference proteome</keyword>
<dbReference type="Proteomes" id="UP001230220">
    <property type="component" value="Unassembled WGS sequence"/>
</dbReference>
<dbReference type="PROSITE" id="PS51071">
    <property type="entry name" value="HTH_RPIR"/>
    <property type="match status" value="1"/>
</dbReference>
<sequence length="241" mass="27678">MNINQTSLTDTENLIMNTIWKYVEKKEKVNVSKVAEECFVSKATIIKLSKKLGYSGYSEMFYMMLASRKNDYSLPTNDIDALFSDDSQDLYIQMISELLRYYQNEKILVDSLGFCDAARDYIIQKLLVFNFNANFCYHFEAFSNPSFHSGLYIVLSESGARGEILEKMSRAKENGFNIIAFTTDNDSPVAKMAHTSIEIKSVRSGAHHYEPNLFTAKIMIFMEMVLSSYSKRFMSDEPKSK</sequence>
<dbReference type="InterPro" id="IPR036388">
    <property type="entry name" value="WH-like_DNA-bd_sf"/>
</dbReference>
<dbReference type="SUPFAM" id="SSF46689">
    <property type="entry name" value="Homeodomain-like"/>
    <property type="match status" value="1"/>
</dbReference>
<dbReference type="InterPro" id="IPR047640">
    <property type="entry name" value="RpiR-like"/>
</dbReference>
<dbReference type="SUPFAM" id="SSF53697">
    <property type="entry name" value="SIS domain"/>
    <property type="match status" value="1"/>
</dbReference>
<reference evidence="2 3" key="1">
    <citation type="submission" date="2023-07" db="EMBL/GenBank/DDBJ databases">
        <title>Genomic Encyclopedia of Type Strains, Phase IV (KMG-IV): sequencing the most valuable type-strain genomes for metagenomic binning, comparative biology and taxonomic classification.</title>
        <authorList>
            <person name="Goeker M."/>
        </authorList>
    </citation>
    <scope>NUCLEOTIDE SEQUENCE [LARGE SCALE GENOMIC DNA]</scope>
    <source>
        <strain evidence="2 3">DSM 16784</strain>
    </source>
</reference>
<dbReference type="EMBL" id="JAUSUR010000002">
    <property type="protein sequence ID" value="MDQ0360497.1"/>
    <property type="molecule type" value="Genomic_DNA"/>
</dbReference>
<gene>
    <name evidence="2" type="ORF">J2S15_001242</name>
</gene>
<dbReference type="Gene3D" id="3.40.50.10490">
    <property type="entry name" value="Glucose-6-phosphate isomerase like protein, domain 1"/>
    <property type="match status" value="1"/>
</dbReference>
<dbReference type="PANTHER" id="PTHR30514">
    <property type="entry name" value="GLUCOKINASE"/>
    <property type="match status" value="1"/>
</dbReference>
<accession>A0ABU0E0T0</accession>
<protein>
    <submittedName>
        <fullName evidence="2">DNA-binding MurR/RpiR family transcriptional regulator</fullName>
    </submittedName>
</protein>
<dbReference type="Gene3D" id="1.10.10.10">
    <property type="entry name" value="Winged helix-like DNA-binding domain superfamily/Winged helix DNA-binding domain"/>
    <property type="match status" value="1"/>
</dbReference>
<evidence type="ECO:0000259" key="1">
    <source>
        <dbReference type="PROSITE" id="PS51071"/>
    </source>
</evidence>
<feature type="domain" description="HTH rpiR-type" evidence="1">
    <location>
        <begin position="1"/>
        <end position="71"/>
    </location>
</feature>
<comment type="caution">
    <text evidence="2">The sequence shown here is derived from an EMBL/GenBank/DDBJ whole genome shotgun (WGS) entry which is preliminary data.</text>
</comment>
<evidence type="ECO:0000313" key="2">
    <source>
        <dbReference type="EMBL" id="MDQ0360497.1"/>
    </source>
</evidence>
<organism evidence="2 3">
    <name type="scientific">Breznakia pachnodae</name>
    <dbReference type="NCBI Taxonomy" id="265178"/>
    <lineage>
        <taxon>Bacteria</taxon>
        <taxon>Bacillati</taxon>
        <taxon>Bacillota</taxon>
        <taxon>Erysipelotrichia</taxon>
        <taxon>Erysipelotrichales</taxon>
        <taxon>Erysipelotrichaceae</taxon>
        <taxon>Breznakia</taxon>
    </lineage>
</organism>
<dbReference type="PANTHER" id="PTHR30514:SF21">
    <property type="entry name" value="RPIR-FAMILY TRANSCRIPTIONAL REGULATOR"/>
    <property type="match status" value="1"/>
</dbReference>
<name>A0ABU0E0T0_9FIRM</name>
<evidence type="ECO:0000313" key="3">
    <source>
        <dbReference type="Proteomes" id="UP001230220"/>
    </source>
</evidence>
<dbReference type="RefSeq" id="WP_307406445.1">
    <property type="nucleotide sequence ID" value="NZ_JAUSUR010000002.1"/>
</dbReference>